<dbReference type="Proteomes" id="UP001200537">
    <property type="component" value="Unassembled WGS sequence"/>
</dbReference>
<feature type="compositionally biased region" description="Polar residues" evidence="4">
    <location>
        <begin position="117"/>
        <end position="137"/>
    </location>
</feature>
<feature type="compositionally biased region" description="Low complexity" evidence="4">
    <location>
        <begin position="70"/>
        <end position="97"/>
    </location>
</feature>
<feature type="domain" description="Sialidase" evidence="5">
    <location>
        <begin position="201"/>
        <end position="408"/>
    </location>
</feature>
<organism evidence="6 7">
    <name type="scientific">Varibaculum cambriense</name>
    <dbReference type="NCBI Taxonomy" id="184870"/>
    <lineage>
        <taxon>Bacteria</taxon>
        <taxon>Bacillati</taxon>
        <taxon>Actinomycetota</taxon>
        <taxon>Actinomycetes</taxon>
        <taxon>Actinomycetales</taxon>
        <taxon>Actinomycetaceae</taxon>
        <taxon>Varibaculum</taxon>
    </lineage>
</organism>
<dbReference type="GO" id="GO:0005737">
    <property type="term" value="C:cytoplasm"/>
    <property type="evidence" value="ECO:0007669"/>
    <property type="project" value="TreeGrafter"/>
</dbReference>
<gene>
    <name evidence="6" type="ORF">L0M99_09285</name>
</gene>
<dbReference type="EC" id="3.2.1.18" evidence="3"/>
<dbReference type="EMBL" id="JAKNHJ010000022">
    <property type="protein sequence ID" value="MCG4618675.1"/>
    <property type="molecule type" value="Genomic_DNA"/>
</dbReference>
<dbReference type="SUPFAM" id="SSF50939">
    <property type="entry name" value="Sialidases"/>
    <property type="match status" value="1"/>
</dbReference>
<accession>A0AAJ1BD49</accession>
<dbReference type="Pfam" id="PF13088">
    <property type="entry name" value="BNR_2"/>
    <property type="match status" value="1"/>
</dbReference>
<evidence type="ECO:0000256" key="4">
    <source>
        <dbReference type="SAM" id="MobiDB-lite"/>
    </source>
</evidence>
<proteinExistence type="inferred from homology"/>
<protein>
    <recommendedName>
        <fullName evidence="3">exo-alpha-sialidase</fullName>
        <ecNumber evidence="3">3.2.1.18</ecNumber>
    </recommendedName>
</protein>
<dbReference type="GO" id="GO:0009313">
    <property type="term" value="P:oligosaccharide catabolic process"/>
    <property type="evidence" value="ECO:0007669"/>
    <property type="project" value="TreeGrafter"/>
</dbReference>
<dbReference type="RefSeq" id="WP_238128419.1">
    <property type="nucleotide sequence ID" value="NZ_JAGZVZ010000004.1"/>
</dbReference>
<dbReference type="PANTHER" id="PTHR10628:SF30">
    <property type="entry name" value="EXO-ALPHA-SIALIDASE"/>
    <property type="match status" value="1"/>
</dbReference>
<evidence type="ECO:0000313" key="6">
    <source>
        <dbReference type="EMBL" id="MCG4618675.1"/>
    </source>
</evidence>
<dbReference type="InterPro" id="IPR011040">
    <property type="entry name" value="Sialidase"/>
</dbReference>
<feature type="compositionally biased region" description="Basic and acidic residues" evidence="4">
    <location>
        <begin position="32"/>
        <end position="46"/>
    </location>
</feature>
<comment type="similarity">
    <text evidence="2">Belongs to the glycosyl hydrolase 33 family.</text>
</comment>
<dbReference type="GO" id="GO:0004308">
    <property type="term" value="F:exo-alpha-sialidase activity"/>
    <property type="evidence" value="ECO:0007669"/>
    <property type="project" value="UniProtKB-EC"/>
</dbReference>
<feature type="compositionally biased region" description="Acidic residues" evidence="4">
    <location>
        <begin position="55"/>
        <end position="69"/>
    </location>
</feature>
<dbReference type="InterPro" id="IPR026856">
    <property type="entry name" value="Sialidase_fam"/>
</dbReference>
<dbReference type="AlphaFoldDB" id="A0AAJ1BD49"/>
<evidence type="ECO:0000256" key="2">
    <source>
        <dbReference type="ARBA" id="ARBA00009348"/>
    </source>
</evidence>
<evidence type="ECO:0000256" key="3">
    <source>
        <dbReference type="ARBA" id="ARBA00012733"/>
    </source>
</evidence>
<dbReference type="CDD" id="cd15482">
    <property type="entry name" value="Sialidase_non-viral"/>
    <property type="match status" value="1"/>
</dbReference>
<dbReference type="PANTHER" id="PTHR10628">
    <property type="entry name" value="SIALIDASE"/>
    <property type="match status" value="1"/>
</dbReference>
<dbReference type="Gene3D" id="2.120.10.10">
    <property type="match status" value="1"/>
</dbReference>
<evidence type="ECO:0000259" key="5">
    <source>
        <dbReference type="Pfam" id="PF13088"/>
    </source>
</evidence>
<sequence length="524" mass="56941">MAGFWQRLKRLFRGSSARDDERESRLPLALESADKQADKSEGERTVYESSGVVILEDDTLSDNQSEEVSSESAASSSAAEKAEQPASSSQEQAAESSTPDPVAPVENTASEEKSVPDSDTSNSQPAAQPTNTSTTPAEDNEDNLPETPVEPVVEPGKKLPVHGVKTADICATSDQETYGAPAIDRTPGRKLILAFEKHPANGHTQVWYTRSRDHGISWEEPRILFDQETYTDSGQSFTDPQIIISQVTGRVFIAVTTRSDDDESQNHIAVALSDDEGDTWRYRDLTSLVDGDQSWVSRRTAHGHGVQLRHGIWTGRLAYVAVATDADGKRGAVAVCSDDQGISWWAGKFAGEKVVQATITELSDGKLVMGCIEETDQGLTFNAYASADGGRSFTEHLNKKALGNTLPTAVERAFYSAPEHTEQSRVMLAVARNQNGQGTVRSMFDFASELLGIIPFTSKPVNTLDVVSLEDIRIVTIAYETDSGISVAAFCIDALSLKYLAVGWNATEKEQNQVLRHAGLLSRR</sequence>
<feature type="compositionally biased region" description="Basic and acidic residues" evidence="4">
    <location>
        <begin position="16"/>
        <end position="25"/>
    </location>
</feature>
<dbReference type="InterPro" id="IPR036278">
    <property type="entry name" value="Sialidase_sf"/>
</dbReference>
<feature type="compositionally biased region" description="Low complexity" evidence="4">
    <location>
        <begin position="145"/>
        <end position="154"/>
    </location>
</feature>
<reference evidence="6" key="1">
    <citation type="submission" date="2022-01" db="EMBL/GenBank/DDBJ databases">
        <title>Collection of gut derived symbiotic bacterial strains cultured from healthy donors.</title>
        <authorList>
            <person name="Lin H."/>
            <person name="Kohout C."/>
            <person name="Waligurski E."/>
            <person name="Pamer E.G."/>
        </authorList>
    </citation>
    <scope>NUCLEOTIDE SEQUENCE</scope>
    <source>
        <strain evidence="6">DFI.7.46</strain>
    </source>
</reference>
<dbReference type="GO" id="GO:0016020">
    <property type="term" value="C:membrane"/>
    <property type="evidence" value="ECO:0007669"/>
    <property type="project" value="TreeGrafter"/>
</dbReference>
<keyword evidence="6" id="KW-0378">Hydrolase</keyword>
<dbReference type="GO" id="GO:0006689">
    <property type="term" value="P:ganglioside catabolic process"/>
    <property type="evidence" value="ECO:0007669"/>
    <property type="project" value="TreeGrafter"/>
</dbReference>
<evidence type="ECO:0000313" key="7">
    <source>
        <dbReference type="Proteomes" id="UP001200537"/>
    </source>
</evidence>
<comment type="catalytic activity">
    <reaction evidence="1">
        <text>Hydrolysis of alpha-(2-&gt;3)-, alpha-(2-&gt;6)-, alpha-(2-&gt;8)- glycosidic linkages of terminal sialic acid residues in oligosaccharides, glycoproteins, glycolipids, colominic acid and synthetic substrates.</text>
        <dbReference type="EC" id="3.2.1.18"/>
    </reaction>
</comment>
<name>A0AAJ1BD49_9ACTO</name>
<comment type="caution">
    <text evidence="6">The sequence shown here is derived from an EMBL/GenBank/DDBJ whole genome shotgun (WGS) entry which is preliminary data.</text>
</comment>
<keyword evidence="6" id="KW-0326">Glycosidase</keyword>
<evidence type="ECO:0000256" key="1">
    <source>
        <dbReference type="ARBA" id="ARBA00000427"/>
    </source>
</evidence>
<feature type="region of interest" description="Disordered" evidence="4">
    <location>
        <begin position="13"/>
        <end position="158"/>
    </location>
</feature>